<proteinExistence type="predicted"/>
<reference evidence="2" key="2">
    <citation type="submission" date="2015-01" db="EMBL/GenBank/DDBJ databases">
        <title>Evolutionary Origins and Diversification of the Mycorrhizal Mutualists.</title>
        <authorList>
            <consortium name="DOE Joint Genome Institute"/>
            <consortium name="Mycorrhizal Genomics Consortium"/>
            <person name="Kohler A."/>
            <person name="Kuo A."/>
            <person name="Nagy L.G."/>
            <person name="Floudas D."/>
            <person name="Copeland A."/>
            <person name="Barry K.W."/>
            <person name="Cichocki N."/>
            <person name="Veneault-Fourrey C."/>
            <person name="LaButti K."/>
            <person name="Lindquist E.A."/>
            <person name="Lipzen A."/>
            <person name="Lundell T."/>
            <person name="Morin E."/>
            <person name="Murat C."/>
            <person name="Riley R."/>
            <person name="Ohm R."/>
            <person name="Sun H."/>
            <person name="Tunlid A."/>
            <person name="Henrissat B."/>
            <person name="Grigoriev I.V."/>
            <person name="Hibbett D.S."/>
            <person name="Martin F."/>
        </authorList>
    </citation>
    <scope>NUCLEOTIDE SEQUENCE [LARGE SCALE GENOMIC DNA]</scope>
    <source>
        <strain evidence="2">F 1598</strain>
    </source>
</reference>
<dbReference type="AlphaFoldDB" id="A0A0C3F1U8"/>
<evidence type="ECO:0000313" key="2">
    <source>
        <dbReference type="Proteomes" id="UP000054166"/>
    </source>
</evidence>
<accession>A0A0C3F1U8</accession>
<keyword evidence="2" id="KW-1185">Reference proteome</keyword>
<gene>
    <name evidence="1" type="ORF">PILCRDRAFT_14840</name>
</gene>
<dbReference type="EMBL" id="KN833070">
    <property type="protein sequence ID" value="KIM73946.1"/>
    <property type="molecule type" value="Genomic_DNA"/>
</dbReference>
<evidence type="ECO:0008006" key="3">
    <source>
        <dbReference type="Google" id="ProtNLM"/>
    </source>
</evidence>
<reference evidence="1 2" key="1">
    <citation type="submission" date="2014-04" db="EMBL/GenBank/DDBJ databases">
        <authorList>
            <consortium name="DOE Joint Genome Institute"/>
            <person name="Kuo A."/>
            <person name="Tarkka M."/>
            <person name="Buscot F."/>
            <person name="Kohler A."/>
            <person name="Nagy L.G."/>
            <person name="Floudas D."/>
            <person name="Copeland A."/>
            <person name="Barry K.W."/>
            <person name="Cichocki N."/>
            <person name="Veneault-Fourrey C."/>
            <person name="LaButti K."/>
            <person name="Lindquist E.A."/>
            <person name="Lipzen A."/>
            <person name="Lundell T."/>
            <person name="Morin E."/>
            <person name="Murat C."/>
            <person name="Sun H."/>
            <person name="Tunlid A."/>
            <person name="Henrissat B."/>
            <person name="Grigoriev I.V."/>
            <person name="Hibbett D.S."/>
            <person name="Martin F."/>
            <person name="Nordberg H.P."/>
            <person name="Cantor M.N."/>
            <person name="Hua S.X."/>
        </authorList>
    </citation>
    <scope>NUCLEOTIDE SEQUENCE [LARGE SCALE GENOMIC DNA]</scope>
    <source>
        <strain evidence="1 2">F 1598</strain>
    </source>
</reference>
<organism evidence="1 2">
    <name type="scientific">Piloderma croceum (strain F 1598)</name>
    <dbReference type="NCBI Taxonomy" id="765440"/>
    <lineage>
        <taxon>Eukaryota</taxon>
        <taxon>Fungi</taxon>
        <taxon>Dikarya</taxon>
        <taxon>Basidiomycota</taxon>
        <taxon>Agaricomycotina</taxon>
        <taxon>Agaricomycetes</taxon>
        <taxon>Agaricomycetidae</taxon>
        <taxon>Atheliales</taxon>
        <taxon>Atheliaceae</taxon>
        <taxon>Piloderma</taxon>
    </lineage>
</organism>
<protein>
    <recommendedName>
        <fullName evidence="3">CCHC-type domain-containing protein</fullName>
    </recommendedName>
</protein>
<evidence type="ECO:0000313" key="1">
    <source>
        <dbReference type="EMBL" id="KIM73946.1"/>
    </source>
</evidence>
<dbReference type="OrthoDB" id="3260975at2759"/>
<dbReference type="HOGENOM" id="CLU_037286_4_0_1"/>
<dbReference type="Proteomes" id="UP000054166">
    <property type="component" value="Unassembled WGS sequence"/>
</dbReference>
<name>A0A0C3F1U8_PILCF</name>
<dbReference type="InParanoid" id="A0A0C3F1U8"/>
<dbReference type="STRING" id="765440.A0A0C3F1U8"/>
<sequence>MTESRSLRWDGGPDEKMAPGQFLREINIKIEDKNYTTDAKKIDCFQNNLDYGGTADIWLDDLPAADKATWADLVAAFYIEWPRTAVVKASKAERIWALKEWELKLEELGKKTETLGGKEVWMHVKWADGIVAKAKDAEDTGGLLLQDVVNGLPMPIRDLICHQPRTTYRELADAIRAVDAVELKDGVSKYTKDEETACLVRVNAANASPTLAIRESLANTHLPPDHTQRSYAAQQPRAALADPFGNGGGRGTLFGPGRGNLFTIPRGVGTGALVSQRHRDLLHFAIIQQPDSETGRAAYQAQVVEWHRNNPGTTLDEQHHYPLTLGTAPLGSRECYDCGHPGHTQGAPPPVCLGQTLPEPEQTWRRIAGFIDREFKKENRAAAGVNYIGYQPQQYSYGNQYTYPYPYVGSSYPGEVGDMPGNGEGPSV</sequence>